<evidence type="ECO:0000256" key="2">
    <source>
        <dbReference type="ARBA" id="ARBA00022692"/>
    </source>
</evidence>
<name>A0A6J3MF19_9PEZI</name>
<feature type="domain" description="Major facilitator superfamily (MFS) profile" evidence="11">
    <location>
        <begin position="50"/>
        <end position="481"/>
    </location>
</feature>
<dbReference type="PROSITE" id="PS50850">
    <property type="entry name" value="MFS"/>
    <property type="match status" value="1"/>
</dbReference>
<feature type="compositionally biased region" description="Basic and acidic residues" evidence="9">
    <location>
        <begin position="1"/>
        <end position="11"/>
    </location>
</feature>
<dbReference type="InterPro" id="IPR005829">
    <property type="entry name" value="Sugar_transporter_CS"/>
</dbReference>
<sequence length="544" mass="59327">MQQEGEAHRSEAWSPTVSHPPSPDAAPPPPPTTTVDFTGPDDKRNPQNWSLAFKCLVISMMSYSTTAVVLYSSSYTSAIPGMQEEWGISKQTGILGVTTYLCGLAAGAVVLAPLSEMYGRRLIYIVATSLFLVFVVGCAVAPNITTILVIRFFGAFCASALVSNAPGSVNDIVDEDYRALAFSVWSVGPINGPVLGPVIGGFAALLGWRWTNWVVLIGSAVGLVMQIIVPETYAPVILRRLTAKKRRESNDDRYWCRFDDKEEFLPALKVNLSRPFVLTVTEPICIFWDLYIALVYGILYLCFVAYPIVFTEIRGWSSSNTGLAFLGIGVGCLTTISLEPVCRRIINSHPLDPETGKPYPEAMVSIVCVAAILIPTGEIIFAWTCTPNVHWIFPILAGIPFGMGNAGVFIYATNYLVQSYNIYAASALAGNAVARSVMGAVLPLAGPALYAALGANWAGTLLGLLEAVCIPIPFVFYRYGRRIREKSSLIRAMQLERRREDRKERRKLDRAALAAAEAERLKGEGVEVQVSRPRDGRDLEKGGL</sequence>
<dbReference type="RefSeq" id="XP_033462498.1">
    <property type="nucleotide sequence ID" value="XM_033606322.1"/>
</dbReference>
<dbReference type="AlphaFoldDB" id="A0A6J3MF19"/>
<dbReference type="GO" id="GO:0042908">
    <property type="term" value="P:xenobiotic transport"/>
    <property type="evidence" value="ECO:0007669"/>
    <property type="project" value="UniProtKB-ARBA"/>
</dbReference>
<dbReference type="SUPFAM" id="SSF103473">
    <property type="entry name" value="MFS general substrate transporter"/>
    <property type="match status" value="1"/>
</dbReference>
<dbReference type="PANTHER" id="PTHR23502:SF12">
    <property type="entry name" value="MULTIDRUG TRANSPORTER, PUTATIVE (AFU_ORTHOLOGUE AFUA_1G06440)-RELATED"/>
    <property type="match status" value="1"/>
</dbReference>
<feature type="transmembrane region" description="Helical" evidence="10">
    <location>
        <begin position="423"/>
        <end position="445"/>
    </location>
</feature>
<comment type="similarity">
    <text evidence="5">Belongs to the major facilitator superfamily. CAR1 family.</text>
</comment>
<dbReference type="PANTHER" id="PTHR23502">
    <property type="entry name" value="MAJOR FACILITATOR SUPERFAMILY"/>
    <property type="match status" value="1"/>
</dbReference>
<accession>A0A6J3MF19</accession>
<feature type="region of interest" description="Disordered" evidence="9">
    <location>
        <begin position="1"/>
        <end position="43"/>
    </location>
</feature>
<feature type="compositionally biased region" description="Pro residues" evidence="9">
    <location>
        <begin position="18"/>
        <end position="32"/>
    </location>
</feature>
<dbReference type="Pfam" id="PF07690">
    <property type="entry name" value="MFS_1"/>
    <property type="match status" value="1"/>
</dbReference>
<feature type="transmembrane region" description="Helical" evidence="10">
    <location>
        <begin position="213"/>
        <end position="238"/>
    </location>
</feature>
<evidence type="ECO:0000256" key="5">
    <source>
        <dbReference type="ARBA" id="ARBA00038347"/>
    </source>
</evidence>
<dbReference type="InterPro" id="IPR020846">
    <property type="entry name" value="MFS_dom"/>
</dbReference>
<evidence type="ECO:0000256" key="1">
    <source>
        <dbReference type="ARBA" id="ARBA00004141"/>
    </source>
</evidence>
<organism evidence="13">
    <name type="scientific">Dissoconium aciculare CBS 342.82</name>
    <dbReference type="NCBI Taxonomy" id="1314786"/>
    <lineage>
        <taxon>Eukaryota</taxon>
        <taxon>Fungi</taxon>
        <taxon>Dikarya</taxon>
        <taxon>Ascomycota</taxon>
        <taxon>Pezizomycotina</taxon>
        <taxon>Dothideomycetes</taxon>
        <taxon>Dothideomycetidae</taxon>
        <taxon>Mycosphaerellales</taxon>
        <taxon>Dissoconiaceae</taxon>
        <taxon>Dissoconium</taxon>
    </lineage>
</organism>
<evidence type="ECO:0000256" key="6">
    <source>
        <dbReference type="ARBA" id="ARBA00053977"/>
    </source>
</evidence>
<evidence type="ECO:0000256" key="10">
    <source>
        <dbReference type="SAM" id="Phobius"/>
    </source>
</evidence>
<dbReference type="PROSITE" id="PS00216">
    <property type="entry name" value="SUGAR_TRANSPORT_1"/>
    <property type="match status" value="1"/>
</dbReference>
<feature type="transmembrane region" description="Helical" evidence="10">
    <location>
        <begin position="148"/>
        <end position="167"/>
    </location>
</feature>
<feature type="transmembrane region" description="Helical" evidence="10">
    <location>
        <begin position="389"/>
        <end position="411"/>
    </location>
</feature>
<feature type="compositionally biased region" description="Basic and acidic residues" evidence="9">
    <location>
        <begin position="532"/>
        <end position="544"/>
    </location>
</feature>
<keyword evidence="4 10" id="KW-0472">Membrane</keyword>
<reference evidence="13" key="3">
    <citation type="submission" date="2025-08" db="UniProtKB">
        <authorList>
            <consortium name="RefSeq"/>
        </authorList>
    </citation>
    <scope>IDENTIFICATION</scope>
    <source>
        <strain evidence="13">CBS 342.82</strain>
    </source>
</reference>
<feature type="transmembrane region" description="Helical" evidence="10">
    <location>
        <begin position="93"/>
        <end position="115"/>
    </location>
</feature>
<evidence type="ECO:0000256" key="3">
    <source>
        <dbReference type="ARBA" id="ARBA00022989"/>
    </source>
</evidence>
<feature type="transmembrane region" description="Helical" evidence="10">
    <location>
        <begin position="51"/>
        <end position="73"/>
    </location>
</feature>
<feature type="transmembrane region" description="Helical" evidence="10">
    <location>
        <begin position="179"/>
        <end position="207"/>
    </location>
</feature>
<gene>
    <name evidence="13" type="ORF">K489DRAFT_387413</name>
</gene>
<protein>
    <recommendedName>
        <fullName evidence="7">Cercosporin MFS transporter CTB4</fullName>
    </recommendedName>
    <alternativeName>
        <fullName evidence="8">Cercosporin toxin biosynthesis cluster protein 4</fullName>
    </alternativeName>
</protein>
<evidence type="ECO:0000313" key="12">
    <source>
        <dbReference type="Proteomes" id="UP000504637"/>
    </source>
</evidence>
<reference evidence="13" key="1">
    <citation type="submission" date="2020-01" db="EMBL/GenBank/DDBJ databases">
        <authorList>
            <consortium name="DOE Joint Genome Institute"/>
            <person name="Haridas S."/>
            <person name="Albert R."/>
            <person name="Binder M."/>
            <person name="Bloem J."/>
            <person name="Labutti K."/>
            <person name="Salamov A."/>
            <person name="Andreopoulos B."/>
            <person name="Baker S.E."/>
            <person name="Barry K."/>
            <person name="Bills G."/>
            <person name="Bluhm B.H."/>
            <person name="Cannon C."/>
            <person name="Castanera R."/>
            <person name="Culley D.E."/>
            <person name="Daum C."/>
            <person name="Ezra D."/>
            <person name="Gonzalez J.B."/>
            <person name="Henrissat B."/>
            <person name="Kuo A."/>
            <person name="Liang C."/>
            <person name="Lipzen A."/>
            <person name="Lutzoni F."/>
            <person name="Magnuson J."/>
            <person name="Mondo S."/>
            <person name="Nolan M."/>
            <person name="Ohm R."/>
            <person name="Pangilinan J."/>
            <person name="Park H.-J."/>
            <person name="Ramirez L."/>
            <person name="Alfaro M."/>
            <person name="Sun H."/>
            <person name="Tritt A."/>
            <person name="Yoshinaga Y."/>
            <person name="Zwiers L.-H."/>
            <person name="Turgeon B.G."/>
            <person name="Goodwin S.B."/>
            <person name="Spatafora J.W."/>
            <person name="Crous P.W."/>
            <person name="Grigoriev I.V."/>
        </authorList>
    </citation>
    <scope>NUCLEOTIDE SEQUENCE</scope>
    <source>
        <strain evidence="13">CBS 342.82</strain>
    </source>
</reference>
<proteinExistence type="inferred from homology"/>
<dbReference type="InterPro" id="IPR036259">
    <property type="entry name" value="MFS_trans_sf"/>
</dbReference>
<dbReference type="GO" id="GO:0140115">
    <property type="term" value="P:export across plasma membrane"/>
    <property type="evidence" value="ECO:0007669"/>
    <property type="project" value="UniProtKB-ARBA"/>
</dbReference>
<feature type="transmembrane region" description="Helical" evidence="10">
    <location>
        <begin position="322"/>
        <end position="341"/>
    </location>
</feature>
<evidence type="ECO:0000256" key="8">
    <source>
        <dbReference type="ARBA" id="ARBA00077167"/>
    </source>
</evidence>
<evidence type="ECO:0000259" key="11">
    <source>
        <dbReference type="PROSITE" id="PS50850"/>
    </source>
</evidence>
<keyword evidence="2 10" id="KW-0812">Transmembrane</keyword>
<dbReference type="GO" id="GO:0005886">
    <property type="term" value="C:plasma membrane"/>
    <property type="evidence" value="ECO:0007669"/>
    <property type="project" value="TreeGrafter"/>
</dbReference>
<reference evidence="13" key="2">
    <citation type="submission" date="2020-04" db="EMBL/GenBank/DDBJ databases">
        <authorList>
            <consortium name="NCBI Genome Project"/>
        </authorList>
    </citation>
    <scope>NUCLEOTIDE SEQUENCE</scope>
    <source>
        <strain evidence="13">CBS 342.82</strain>
    </source>
</reference>
<keyword evidence="3 10" id="KW-1133">Transmembrane helix</keyword>
<dbReference type="Gene3D" id="1.20.1250.20">
    <property type="entry name" value="MFS general substrate transporter like domains"/>
    <property type="match status" value="1"/>
</dbReference>
<comment type="subcellular location">
    <subcellularLocation>
        <location evidence="1">Membrane</location>
        <topology evidence="1">Multi-pass membrane protein</topology>
    </subcellularLocation>
</comment>
<dbReference type="FunFam" id="1.20.1250.20:FF:000011">
    <property type="entry name" value="MFS multidrug transporter, putative"/>
    <property type="match status" value="1"/>
</dbReference>
<comment type="function">
    <text evidence="6">MFS transporter; part of the gene cluster that mediates the biosynthesis of cercosporin, a light-activated, non-host-selective toxin. The perylenequinone chromophore of cercosporin absorbs light energy to attain an electronically-activated triplet state and produces active oxygen species such as the hydroxyl radical, superoxide, hydrogen peroxide or singlet oxygen upon reaction with oxygen molecules. These reactive oxygen species cause damage to various cellular components including lipids, proteins and nucleic acids. Responsible for secretion and accumulation of cercosporin, but does not play any roles in self-protection against the toxicity of cercosporin.</text>
</comment>
<evidence type="ECO:0000256" key="4">
    <source>
        <dbReference type="ARBA" id="ARBA00023136"/>
    </source>
</evidence>
<dbReference type="OrthoDB" id="3365399at2759"/>
<feature type="transmembrane region" description="Helical" evidence="10">
    <location>
        <begin position="457"/>
        <end position="477"/>
    </location>
</feature>
<evidence type="ECO:0000256" key="7">
    <source>
        <dbReference type="ARBA" id="ARBA00069139"/>
    </source>
</evidence>
<evidence type="ECO:0000256" key="9">
    <source>
        <dbReference type="SAM" id="MobiDB-lite"/>
    </source>
</evidence>
<dbReference type="InterPro" id="IPR011701">
    <property type="entry name" value="MFS"/>
</dbReference>
<feature type="transmembrane region" description="Helical" evidence="10">
    <location>
        <begin position="122"/>
        <end position="142"/>
    </location>
</feature>
<evidence type="ECO:0000313" key="13">
    <source>
        <dbReference type="RefSeq" id="XP_033462498.1"/>
    </source>
</evidence>
<dbReference type="GO" id="GO:0022857">
    <property type="term" value="F:transmembrane transporter activity"/>
    <property type="evidence" value="ECO:0007669"/>
    <property type="project" value="InterPro"/>
</dbReference>
<feature type="transmembrane region" description="Helical" evidence="10">
    <location>
        <begin position="290"/>
        <end position="310"/>
    </location>
</feature>
<feature type="transmembrane region" description="Helical" evidence="10">
    <location>
        <begin position="362"/>
        <end position="383"/>
    </location>
</feature>
<dbReference type="GeneID" id="54364122"/>
<dbReference type="CDD" id="cd17323">
    <property type="entry name" value="MFS_Tpo1_MDR_like"/>
    <property type="match status" value="1"/>
</dbReference>
<keyword evidence="12" id="KW-1185">Reference proteome</keyword>
<dbReference type="Proteomes" id="UP000504637">
    <property type="component" value="Unplaced"/>
</dbReference>
<feature type="region of interest" description="Disordered" evidence="9">
    <location>
        <begin position="522"/>
        <end position="544"/>
    </location>
</feature>